<proteinExistence type="predicted"/>
<evidence type="ECO:0000256" key="3">
    <source>
        <dbReference type="PIRSR" id="PIRSR617939-1"/>
    </source>
</evidence>
<dbReference type="CDD" id="cd06661">
    <property type="entry name" value="GGCT_like"/>
    <property type="match status" value="2"/>
</dbReference>
<evidence type="ECO:0000313" key="5">
    <source>
        <dbReference type="EMBL" id="CAJ0607779.1"/>
    </source>
</evidence>
<feature type="binding site" evidence="4">
    <location>
        <begin position="28"/>
        <end position="33"/>
    </location>
    <ligand>
        <name>substrate</name>
    </ligand>
</feature>
<dbReference type="InterPro" id="IPR017939">
    <property type="entry name" value="G-Glutamylcylcotransferase"/>
</dbReference>
<dbReference type="AlphaFoldDB" id="A0AA36HBL9"/>
<reference evidence="5" key="1">
    <citation type="submission" date="2023-07" db="EMBL/GenBank/DDBJ databases">
        <authorList>
            <consortium name="CYATHOMIX"/>
        </authorList>
    </citation>
    <scope>NUCLEOTIDE SEQUENCE</scope>
    <source>
        <strain evidence="5">N/A</strain>
    </source>
</reference>
<dbReference type="GO" id="GO:0003839">
    <property type="term" value="F:gamma-glutamylcyclotransferase activity"/>
    <property type="evidence" value="ECO:0007669"/>
    <property type="project" value="UniProtKB-EC"/>
</dbReference>
<keyword evidence="6" id="KW-1185">Reference proteome</keyword>
<dbReference type="InterPro" id="IPR013024">
    <property type="entry name" value="GGCT-like"/>
</dbReference>
<dbReference type="Proteomes" id="UP001176961">
    <property type="component" value="Unassembled WGS sequence"/>
</dbReference>
<evidence type="ECO:0000313" key="6">
    <source>
        <dbReference type="Proteomes" id="UP001176961"/>
    </source>
</evidence>
<name>A0AA36HBL9_CYLNA</name>
<dbReference type="InterPro" id="IPR036568">
    <property type="entry name" value="GGCT-like_sf"/>
</dbReference>
<dbReference type="Gene3D" id="3.10.490.10">
    <property type="entry name" value="Gamma-glutamyl cyclotransferase-like"/>
    <property type="match status" value="2"/>
</dbReference>
<feature type="active site" description="Proton acceptor" evidence="3">
    <location>
        <position position="103"/>
    </location>
</feature>
<keyword evidence="2" id="KW-0456">Lyase</keyword>
<organism evidence="5 6">
    <name type="scientific">Cylicocyclus nassatus</name>
    <name type="common">Nematode worm</name>
    <dbReference type="NCBI Taxonomy" id="53992"/>
    <lineage>
        <taxon>Eukaryota</taxon>
        <taxon>Metazoa</taxon>
        <taxon>Ecdysozoa</taxon>
        <taxon>Nematoda</taxon>
        <taxon>Chromadorea</taxon>
        <taxon>Rhabditida</taxon>
        <taxon>Rhabditina</taxon>
        <taxon>Rhabditomorpha</taxon>
        <taxon>Strongyloidea</taxon>
        <taxon>Strongylidae</taxon>
        <taxon>Cylicocyclus</taxon>
    </lineage>
</organism>
<dbReference type="Pfam" id="PF13772">
    <property type="entry name" value="AIG2_2"/>
    <property type="match status" value="2"/>
</dbReference>
<sequence length="329" mass="37491">MSSLYCTVFSFQKSFFSFKGPMTRFFYYFAYGSNLLKERIRVQIKGAEYECNGILKDYVVDFVSHGNRWHGALATIKYKQGSEVHGCVWRVPEDFADELDVQEVRYHRLTVRIQCQDRVIDCRTYQFSDEKAPSELPSPHYKTVILAGAEEHSLPPDYIKKLAAFSDNGYKGRVEVDVEAIKHLNIQGVEFECIGVVKNYKLVFVGTSKRWHGGRATIAEKRGAEVHGCIWRIPDEFSDELDRQQDGCNRLTVPIETPDCLIECRTYQYADKKAKAENPSPHLKTVILAGAVEHALPPAYLKELAKIPDNGYRGRVDADIDVIKHLNSA</sequence>
<feature type="binding site" evidence="4">
    <location>
        <position position="141"/>
    </location>
    <ligand>
        <name>substrate</name>
    </ligand>
</feature>
<accession>A0AA36HBL9</accession>
<protein>
    <recommendedName>
        <fullName evidence="1">gamma-glutamylcyclotransferase</fullName>
        <ecNumber evidence="1">4.3.2.9</ecNumber>
    </recommendedName>
</protein>
<dbReference type="PANTHER" id="PTHR12935">
    <property type="entry name" value="GAMMA-GLUTAMYLCYCLOTRANSFERASE"/>
    <property type="match status" value="1"/>
</dbReference>
<dbReference type="EC" id="4.3.2.9" evidence="1"/>
<evidence type="ECO:0000256" key="2">
    <source>
        <dbReference type="ARBA" id="ARBA00023239"/>
    </source>
</evidence>
<gene>
    <name evidence="5" type="ORF">CYNAS_LOCUS19762</name>
</gene>
<evidence type="ECO:0000256" key="1">
    <source>
        <dbReference type="ARBA" id="ARBA00012346"/>
    </source>
</evidence>
<evidence type="ECO:0000256" key="4">
    <source>
        <dbReference type="PIRSR" id="PIRSR617939-2"/>
    </source>
</evidence>
<dbReference type="PANTHER" id="PTHR12935:SF0">
    <property type="entry name" value="GAMMA-GLUTAMYLCYCLOTRANSFERASE"/>
    <property type="match status" value="1"/>
</dbReference>
<comment type="caution">
    <text evidence="5">The sequence shown here is derived from an EMBL/GenBank/DDBJ whole genome shotgun (WGS) entry which is preliminary data.</text>
</comment>
<dbReference type="SUPFAM" id="SSF110857">
    <property type="entry name" value="Gamma-glutamyl cyclotransferase-like"/>
    <property type="match status" value="2"/>
</dbReference>
<dbReference type="EMBL" id="CATQJL010000316">
    <property type="protein sequence ID" value="CAJ0607779.1"/>
    <property type="molecule type" value="Genomic_DNA"/>
</dbReference>